<dbReference type="RefSeq" id="WP_131171833.1">
    <property type="nucleotide sequence ID" value="NZ_FXTL01000005.1"/>
</dbReference>
<gene>
    <name evidence="2" type="ORF">ET996_06965</name>
</gene>
<feature type="compositionally biased region" description="Acidic residues" evidence="1">
    <location>
        <begin position="222"/>
        <end position="267"/>
    </location>
</feature>
<reference evidence="2 3" key="1">
    <citation type="submission" date="2019-01" db="EMBL/GenBank/DDBJ databases">
        <title>Lactibacter flavus gen. nov., sp. nov., a novel bacterium of the family Propionibacteriaceae isolated from raw milk and dairy products.</title>
        <authorList>
            <person name="Huptas C."/>
            <person name="Wenning M."/>
            <person name="Breitenwieser F."/>
            <person name="Doll E."/>
            <person name="Von Neubeck M."/>
            <person name="Busse H.-J."/>
            <person name="Scherer S."/>
        </authorList>
    </citation>
    <scope>NUCLEOTIDE SEQUENCE [LARGE SCALE GENOMIC DNA]</scope>
    <source>
        <strain evidence="3">DSM 22130 / JCM 15804 / WR061</strain>
    </source>
</reference>
<dbReference type="InterPro" id="IPR011990">
    <property type="entry name" value="TPR-like_helical_dom_sf"/>
</dbReference>
<evidence type="ECO:0000256" key="1">
    <source>
        <dbReference type="SAM" id="MobiDB-lite"/>
    </source>
</evidence>
<dbReference type="EMBL" id="SDMR01000006">
    <property type="protein sequence ID" value="TBT95246.1"/>
    <property type="molecule type" value="Genomic_DNA"/>
</dbReference>
<feature type="compositionally biased region" description="Basic and acidic residues" evidence="1">
    <location>
        <begin position="285"/>
        <end position="297"/>
    </location>
</feature>
<feature type="compositionally biased region" description="Basic and acidic residues" evidence="1">
    <location>
        <begin position="317"/>
        <end position="326"/>
    </location>
</feature>
<organism evidence="2 3">
    <name type="scientific">Propioniciclava tarda</name>
    <dbReference type="NCBI Taxonomy" id="433330"/>
    <lineage>
        <taxon>Bacteria</taxon>
        <taxon>Bacillati</taxon>
        <taxon>Actinomycetota</taxon>
        <taxon>Actinomycetes</taxon>
        <taxon>Propionibacteriales</taxon>
        <taxon>Propionibacteriaceae</taxon>
        <taxon>Propioniciclava</taxon>
    </lineage>
</organism>
<dbReference type="OrthoDB" id="3215237at2"/>
<accession>A0A4Q9KL54</accession>
<dbReference type="AlphaFoldDB" id="A0A4Q9KL54"/>
<evidence type="ECO:0000313" key="2">
    <source>
        <dbReference type="EMBL" id="TBT95246.1"/>
    </source>
</evidence>
<evidence type="ECO:0000313" key="3">
    <source>
        <dbReference type="Proteomes" id="UP000291933"/>
    </source>
</evidence>
<sequence>MRAELRGLTSELADIVGAHLLMAGQLIDTDPALAYRHAEAARRRAARLPVTREAAGEAAYAAGEYAAALTEFRALRRMNGGDEFVAAMADCERALGNPDKALALVKEGLKAQPEFTARVELRLVEAGARMDLGQADEALRVLRQELENGGGRGTRSSRIRLRYGYANLLEATGATADAERWFAAAAGMDVEGETDAAERVQALQGLVIDIDEDDLVGDDDVETAAEDSDESDAGDSADSDDDAQDGSDDGAEDSDESDASDDEDAADSGESLDREAVDDTLTDEGSDRDARDGVHQGDEDDSEDGHADPDELDADLGGERIDGPEG</sequence>
<protein>
    <submittedName>
        <fullName evidence="2">Replicase polyprotein 1ab</fullName>
    </submittedName>
</protein>
<comment type="caution">
    <text evidence="2">The sequence shown here is derived from an EMBL/GenBank/DDBJ whole genome shotgun (WGS) entry which is preliminary data.</text>
</comment>
<dbReference type="Proteomes" id="UP000291933">
    <property type="component" value="Unassembled WGS sequence"/>
</dbReference>
<feature type="region of interest" description="Disordered" evidence="1">
    <location>
        <begin position="222"/>
        <end position="326"/>
    </location>
</feature>
<keyword evidence="3" id="KW-1185">Reference proteome</keyword>
<dbReference type="SUPFAM" id="SSF48452">
    <property type="entry name" value="TPR-like"/>
    <property type="match status" value="1"/>
</dbReference>
<name>A0A4Q9KL54_PROTD</name>
<dbReference type="Gene3D" id="1.25.40.10">
    <property type="entry name" value="Tetratricopeptide repeat domain"/>
    <property type="match status" value="1"/>
</dbReference>
<proteinExistence type="predicted"/>